<accession>A0ABW1F790</accession>
<dbReference type="PANTHER" id="PTHR10314">
    <property type="entry name" value="CYSTATHIONINE BETA-SYNTHASE"/>
    <property type="match status" value="1"/>
</dbReference>
<comment type="subunit">
    <text evidence="5">Homodimer.</text>
</comment>
<dbReference type="Proteomes" id="UP001596067">
    <property type="component" value="Unassembled WGS sequence"/>
</dbReference>
<protein>
    <recommendedName>
        <fullName evidence="7">N-(2-amino-2-carboxyethyl)-L-glutamate synthase</fullName>
        <ecNumber evidence="6">2.5.1.140</ecNumber>
    </recommendedName>
</protein>
<keyword evidence="8" id="KW-0808">Transferase</keyword>
<keyword evidence="13" id="KW-1185">Reference proteome</keyword>
<comment type="similarity">
    <text evidence="4">Belongs to the cysteine synthase/cystathionine beta-synthase family. SbnA subfamily.</text>
</comment>
<dbReference type="PROSITE" id="PS00901">
    <property type="entry name" value="CYS_SYNTHASE"/>
    <property type="match status" value="1"/>
</dbReference>
<comment type="pathway">
    <text evidence="3">Siderophore biosynthesis.</text>
</comment>
<comment type="function">
    <text evidence="2">Catalyzes the synthesis of N-((2S)-2-amino-2-carboxyethyl)-L-glutamate (ACEGA) from O-phospho-L-serine and L-glutamate. Involved in the biosynthesis of L-2,3-diaminopropionic acid (L-Dap), a precursor of staphyloferrin B and antibiotics.</text>
</comment>
<evidence type="ECO:0000256" key="1">
    <source>
        <dbReference type="ARBA" id="ARBA00001933"/>
    </source>
</evidence>
<evidence type="ECO:0000256" key="10">
    <source>
        <dbReference type="SAM" id="MobiDB-lite"/>
    </source>
</evidence>
<dbReference type="InterPro" id="IPR000634">
    <property type="entry name" value="Ser/Thr_deHydtase_PyrdxlP-BS"/>
</dbReference>
<dbReference type="EC" id="2.5.1.140" evidence="6"/>
<dbReference type="EMBL" id="JBHSOD010000048">
    <property type="protein sequence ID" value="MFC5888969.1"/>
    <property type="molecule type" value="Genomic_DNA"/>
</dbReference>
<dbReference type="InterPro" id="IPR001926">
    <property type="entry name" value="TrpB-like_PALP"/>
</dbReference>
<dbReference type="PROSITE" id="PS00165">
    <property type="entry name" value="DEHYDRATASE_SER_THR"/>
    <property type="match status" value="1"/>
</dbReference>
<evidence type="ECO:0000256" key="8">
    <source>
        <dbReference type="ARBA" id="ARBA00022679"/>
    </source>
</evidence>
<dbReference type="InterPro" id="IPR023927">
    <property type="entry name" value="SbnA"/>
</dbReference>
<comment type="cofactor">
    <cofactor evidence="1">
        <name>pyridoxal 5'-phosphate</name>
        <dbReference type="ChEBI" id="CHEBI:597326"/>
    </cofactor>
</comment>
<feature type="domain" description="Tryptophan synthase beta chain-like PALP" evidence="11">
    <location>
        <begin position="19"/>
        <end position="289"/>
    </location>
</feature>
<evidence type="ECO:0000256" key="4">
    <source>
        <dbReference type="ARBA" id="ARBA00008519"/>
    </source>
</evidence>
<sequence>MTIISTADELFDGDLCIDLRRTLGIPLYLKCEGFNFTGSIKIRAAVSMVSAGIQQGLITRDSTIVESSSGNLGVALSVVAAARSLRFVCVTDPKCNPATVKLMCALGTRVVVAETPDAAGSHLSARKELVRELCRRNAGYVWLNQYENPANWIAHYETTAPLIAKQFPELHVLFVGTGTGGTLTGCSRYFRENRPDVRVVAVDTVGSVNFGMPAGPRHLPGVGAGERMPLLDAAPVHDLVQVPEQDTVRTCRCLARQGFLLGGSTGTVVSGAARWLARHDPAGTRTSVAVSADTGERYLDTVYDDSWVRRTYGALAGLDALDPPEWLAPPDGPDGLDRLDGLGEPTEDGGDRP</sequence>
<evidence type="ECO:0000313" key="13">
    <source>
        <dbReference type="Proteomes" id="UP001596067"/>
    </source>
</evidence>
<dbReference type="Gene3D" id="3.40.50.1100">
    <property type="match status" value="2"/>
</dbReference>
<dbReference type="InterPro" id="IPR001216">
    <property type="entry name" value="P-phosphate_BS"/>
</dbReference>
<evidence type="ECO:0000259" key="11">
    <source>
        <dbReference type="Pfam" id="PF00291"/>
    </source>
</evidence>
<reference evidence="13" key="1">
    <citation type="journal article" date="2019" name="Int. J. Syst. Evol. Microbiol.">
        <title>The Global Catalogue of Microorganisms (GCM) 10K type strain sequencing project: providing services to taxonomists for standard genome sequencing and annotation.</title>
        <authorList>
            <consortium name="The Broad Institute Genomics Platform"/>
            <consortium name="The Broad Institute Genome Sequencing Center for Infectious Disease"/>
            <person name="Wu L."/>
            <person name="Ma J."/>
        </authorList>
    </citation>
    <scope>NUCLEOTIDE SEQUENCE [LARGE SCALE GENOMIC DNA]</scope>
    <source>
        <strain evidence="13">CGMCC 4.1469</strain>
    </source>
</reference>
<dbReference type="CDD" id="cd01561">
    <property type="entry name" value="CBS_like"/>
    <property type="match status" value="1"/>
</dbReference>
<name>A0ABW1F790_9ACTN</name>
<dbReference type="InterPro" id="IPR036052">
    <property type="entry name" value="TrpB-like_PALP_sf"/>
</dbReference>
<evidence type="ECO:0000256" key="9">
    <source>
        <dbReference type="ARBA" id="ARBA00022898"/>
    </source>
</evidence>
<dbReference type="Pfam" id="PF00291">
    <property type="entry name" value="PALP"/>
    <property type="match status" value="1"/>
</dbReference>
<evidence type="ECO:0000313" key="12">
    <source>
        <dbReference type="EMBL" id="MFC5888969.1"/>
    </source>
</evidence>
<evidence type="ECO:0000256" key="2">
    <source>
        <dbReference type="ARBA" id="ARBA00004056"/>
    </source>
</evidence>
<feature type="region of interest" description="Disordered" evidence="10">
    <location>
        <begin position="320"/>
        <end position="353"/>
    </location>
</feature>
<evidence type="ECO:0000256" key="7">
    <source>
        <dbReference type="ARBA" id="ARBA00016985"/>
    </source>
</evidence>
<dbReference type="NCBIfam" id="TIGR03945">
    <property type="entry name" value="PLP_SbnA_fam"/>
    <property type="match status" value="1"/>
</dbReference>
<gene>
    <name evidence="12" type="primary">sbnA</name>
    <name evidence="12" type="ORF">ACFP0N_28770</name>
</gene>
<evidence type="ECO:0000256" key="6">
    <source>
        <dbReference type="ARBA" id="ARBA00012331"/>
    </source>
</evidence>
<organism evidence="12 13">
    <name type="scientific">Kitasatospora aburaviensis</name>
    <dbReference type="NCBI Taxonomy" id="67265"/>
    <lineage>
        <taxon>Bacteria</taxon>
        <taxon>Bacillati</taxon>
        <taxon>Actinomycetota</taxon>
        <taxon>Actinomycetes</taxon>
        <taxon>Kitasatosporales</taxon>
        <taxon>Streptomycetaceae</taxon>
        <taxon>Kitasatospora</taxon>
    </lineage>
</organism>
<dbReference type="RefSeq" id="WP_313766924.1">
    <property type="nucleotide sequence ID" value="NZ_BAAAVH010000063.1"/>
</dbReference>
<keyword evidence="9" id="KW-0663">Pyridoxal phosphate</keyword>
<proteinExistence type="inferred from homology"/>
<comment type="caution">
    <text evidence="12">The sequence shown here is derived from an EMBL/GenBank/DDBJ whole genome shotgun (WGS) entry which is preliminary data.</text>
</comment>
<dbReference type="InterPro" id="IPR050214">
    <property type="entry name" value="Cys_Synth/Cystath_Beta-Synth"/>
</dbReference>
<evidence type="ECO:0000256" key="3">
    <source>
        <dbReference type="ARBA" id="ARBA00004924"/>
    </source>
</evidence>
<evidence type="ECO:0000256" key="5">
    <source>
        <dbReference type="ARBA" id="ARBA00011738"/>
    </source>
</evidence>
<dbReference type="SUPFAM" id="SSF53686">
    <property type="entry name" value="Tryptophan synthase beta subunit-like PLP-dependent enzymes"/>
    <property type="match status" value="1"/>
</dbReference>